<evidence type="ECO:0000313" key="2">
    <source>
        <dbReference type="Proteomes" id="UP001732700"/>
    </source>
</evidence>
<protein>
    <submittedName>
        <fullName evidence="1">Uncharacterized protein</fullName>
    </submittedName>
</protein>
<reference evidence="1" key="1">
    <citation type="submission" date="2021-05" db="EMBL/GenBank/DDBJ databases">
        <authorList>
            <person name="Scholz U."/>
            <person name="Mascher M."/>
            <person name="Fiebig A."/>
        </authorList>
    </citation>
    <scope>NUCLEOTIDE SEQUENCE [LARGE SCALE GENOMIC DNA]</scope>
</reference>
<proteinExistence type="predicted"/>
<dbReference type="EnsemblPlants" id="AVESA.00010b.r2.3DG0545100.1">
    <property type="protein sequence ID" value="AVESA.00010b.r2.3DG0545100.1.CDS.1"/>
    <property type="gene ID" value="AVESA.00010b.r2.3DG0545100"/>
</dbReference>
<keyword evidence="2" id="KW-1185">Reference proteome</keyword>
<evidence type="ECO:0000313" key="1">
    <source>
        <dbReference type="EnsemblPlants" id="AVESA.00010b.r2.3DG0545100.1.CDS.1"/>
    </source>
</evidence>
<sequence>MENPLLMRVIDELPLLLDDFDLVQHLLDQVRAQIHSNVISLGEVAGGLEEYQRGLDGLLVATSRPSRDLHTVAVVEDCIQMLQRQRRQLNAALAMLVVARAVAYVRSRSRLVPGVLLATASAAVVPRFRSFFRFSVLTLGFLLISDRPRPRRALRGRLGGGRTGTRVQQLRQVLRRDAGLRLRF</sequence>
<accession>A0ACD5W0N1</accession>
<name>A0ACD5W0N1_AVESA</name>
<reference evidence="1" key="2">
    <citation type="submission" date="2025-09" db="UniProtKB">
        <authorList>
            <consortium name="EnsemblPlants"/>
        </authorList>
    </citation>
    <scope>IDENTIFICATION</scope>
</reference>
<dbReference type="Proteomes" id="UP001732700">
    <property type="component" value="Chromosome 3D"/>
</dbReference>
<organism evidence="1 2">
    <name type="scientific">Avena sativa</name>
    <name type="common">Oat</name>
    <dbReference type="NCBI Taxonomy" id="4498"/>
    <lineage>
        <taxon>Eukaryota</taxon>
        <taxon>Viridiplantae</taxon>
        <taxon>Streptophyta</taxon>
        <taxon>Embryophyta</taxon>
        <taxon>Tracheophyta</taxon>
        <taxon>Spermatophyta</taxon>
        <taxon>Magnoliopsida</taxon>
        <taxon>Liliopsida</taxon>
        <taxon>Poales</taxon>
        <taxon>Poaceae</taxon>
        <taxon>BOP clade</taxon>
        <taxon>Pooideae</taxon>
        <taxon>Poodae</taxon>
        <taxon>Poeae</taxon>
        <taxon>Poeae Chloroplast Group 1 (Aveneae type)</taxon>
        <taxon>Aveninae</taxon>
        <taxon>Avena</taxon>
    </lineage>
</organism>